<proteinExistence type="predicted"/>
<dbReference type="Pfam" id="PF13646">
    <property type="entry name" value="HEAT_2"/>
    <property type="match status" value="1"/>
</dbReference>
<dbReference type="AlphaFoldDB" id="A0A085ZED0"/>
<organism evidence="1 2">
    <name type="scientific">Chryseobacterium luteum</name>
    <dbReference type="NCBI Taxonomy" id="421531"/>
    <lineage>
        <taxon>Bacteria</taxon>
        <taxon>Pseudomonadati</taxon>
        <taxon>Bacteroidota</taxon>
        <taxon>Flavobacteriia</taxon>
        <taxon>Flavobacteriales</taxon>
        <taxon>Weeksellaceae</taxon>
        <taxon>Chryseobacterium group</taxon>
        <taxon>Chryseobacterium</taxon>
    </lineage>
</organism>
<accession>A0A085ZED0</accession>
<evidence type="ECO:0008006" key="3">
    <source>
        <dbReference type="Google" id="ProtNLM"/>
    </source>
</evidence>
<dbReference type="Gene3D" id="1.25.10.10">
    <property type="entry name" value="Leucine-rich Repeat Variant"/>
    <property type="match status" value="1"/>
</dbReference>
<reference evidence="1 2" key="1">
    <citation type="submission" date="2014-07" db="EMBL/GenBank/DDBJ databases">
        <title>Genome of Chryseobacterium luteum DSM 18605.</title>
        <authorList>
            <person name="Stropko S.J."/>
            <person name="Pipes S.E."/>
            <person name="Newman J.D."/>
        </authorList>
    </citation>
    <scope>NUCLEOTIDE SEQUENCE [LARGE SCALE GENOMIC DNA]</scope>
    <source>
        <strain evidence="1 2">DSM 18605</strain>
    </source>
</reference>
<name>A0A085ZED0_9FLAO</name>
<dbReference type="InterPro" id="IPR011989">
    <property type="entry name" value="ARM-like"/>
</dbReference>
<dbReference type="STRING" id="421531.IX38_12545"/>
<gene>
    <name evidence="1" type="ORF">IX38_12545</name>
</gene>
<protein>
    <recommendedName>
        <fullName evidence="3">HEAT repeat-containing protein</fullName>
    </recommendedName>
</protein>
<evidence type="ECO:0000313" key="1">
    <source>
        <dbReference type="EMBL" id="KFF02794.1"/>
    </source>
</evidence>
<sequence>MEDILDDINFHTLEELQQWVRDIKNGNRSDTNKLITSVTRSSFVEFHYKLITDRHLDVELRKQLQNKFQEHGEKAEILLLGKLENDEDIDFQAEIIFILGSISEKSKYKNQILAFARKFAESEDDYTRDRAIIVLGWVGTMNDTDILRRHLLEDEHPNCRAWSASSYMQMWFRNKRDALKLKAFEAYKKALDNEKDYFVLSVILSSVQELGKTKLGISQTALDEVDQEKIDTAKTKAMKFLERILKPKA</sequence>
<keyword evidence="2" id="KW-1185">Reference proteome</keyword>
<dbReference type="InterPro" id="IPR016024">
    <property type="entry name" value="ARM-type_fold"/>
</dbReference>
<comment type="caution">
    <text evidence="1">The sequence shown here is derived from an EMBL/GenBank/DDBJ whole genome shotgun (WGS) entry which is preliminary data.</text>
</comment>
<dbReference type="SUPFAM" id="SSF48371">
    <property type="entry name" value="ARM repeat"/>
    <property type="match status" value="1"/>
</dbReference>
<evidence type="ECO:0000313" key="2">
    <source>
        <dbReference type="Proteomes" id="UP000028703"/>
    </source>
</evidence>
<dbReference type="EMBL" id="JPRO01000010">
    <property type="protein sequence ID" value="KFF02794.1"/>
    <property type="molecule type" value="Genomic_DNA"/>
</dbReference>
<dbReference type="eggNOG" id="ENOG502Z93U">
    <property type="taxonomic scope" value="Bacteria"/>
</dbReference>
<dbReference type="Proteomes" id="UP000028703">
    <property type="component" value="Unassembled WGS sequence"/>
</dbReference>